<gene>
    <name evidence="2" type="ORF">SAMN05421740_108171</name>
</gene>
<keyword evidence="1" id="KW-0472">Membrane</keyword>
<dbReference type="Gene3D" id="3.40.50.360">
    <property type="match status" value="1"/>
</dbReference>
<dbReference type="InterPro" id="IPR029039">
    <property type="entry name" value="Flavoprotein-like_sf"/>
</dbReference>
<accession>A0A1H7SAF8</accession>
<evidence type="ECO:0008006" key="4">
    <source>
        <dbReference type="Google" id="ProtNLM"/>
    </source>
</evidence>
<dbReference type="STRING" id="332977.SAMN05421740_108171"/>
<keyword evidence="1" id="KW-0812">Transmembrane</keyword>
<dbReference type="AlphaFoldDB" id="A0A1H7SAF8"/>
<feature type="transmembrane region" description="Helical" evidence="1">
    <location>
        <begin position="267"/>
        <end position="292"/>
    </location>
</feature>
<evidence type="ECO:0000313" key="3">
    <source>
        <dbReference type="Proteomes" id="UP000198916"/>
    </source>
</evidence>
<name>A0A1H7SAF8_9SPHI</name>
<evidence type="ECO:0000256" key="1">
    <source>
        <dbReference type="SAM" id="Phobius"/>
    </source>
</evidence>
<dbReference type="EMBL" id="FNZR01000008">
    <property type="protein sequence ID" value="SEL69206.1"/>
    <property type="molecule type" value="Genomic_DNA"/>
</dbReference>
<keyword evidence="1" id="KW-1133">Transmembrane helix</keyword>
<protein>
    <recommendedName>
        <fullName evidence="4">Dialkylresorcinol condensing enzyme DarA</fullName>
    </recommendedName>
</protein>
<sequence>MSKKVLIVYYTQTGQQKEILDNILKPLAADSDIALTFHRIQPVQDYPFPWDGYSFFDAFPESFLQIPCALEPMGADILREDYDLIILGYQVWYLSPSIPFNSFLKSEEARALLKNKPVVTIINCRNMWAMAQEKVKWALHGIGANHVGNVVLVDRHLNHISVITIVHWMMTGKKDSYLGIFPKPGVAEEAIHASEKFGVPIRTHLKNGNYDTLQRALVQLGAVHVKPLLVFTDRRANSLFAKWASLIRSKGIPGDPARKPWLKAFNYYLIFAIWVLAPIVSLLFLILHLPFLPLIRKETRYFQSVNIKESR</sequence>
<reference evidence="3" key="1">
    <citation type="submission" date="2016-10" db="EMBL/GenBank/DDBJ databases">
        <authorList>
            <person name="Varghese N."/>
            <person name="Submissions S."/>
        </authorList>
    </citation>
    <scope>NUCLEOTIDE SEQUENCE [LARGE SCALE GENOMIC DNA]</scope>
    <source>
        <strain evidence="3">Jip14</strain>
    </source>
</reference>
<dbReference type="RefSeq" id="WP_090607591.1">
    <property type="nucleotide sequence ID" value="NZ_FNZR01000008.1"/>
</dbReference>
<evidence type="ECO:0000313" key="2">
    <source>
        <dbReference type="EMBL" id="SEL69206.1"/>
    </source>
</evidence>
<dbReference type="OrthoDB" id="4547866at2"/>
<keyword evidence="3" id="KW-1185">Reference proteome</keyword>
<dbReference type="Proteomes" id="UP000198916">
    <property type="component" value="Unassembled WGS sequence"/>
</dbReference>
<organism evidence="2 3">
    <name type="scientific">Parapedobacter koreensis</name>
    <dbReference type="NCBI Taxonomy" id="332977"/>
    <lineage>
        <taxon>Bacteria</taxon>
        <taxon>Pseudomonadati</taxon>
        <taxon>Bacteroidota</taxon>
        <taxon>Sphingobacteriia</taxon>
        <taxon>Sphingobacteriales</taxon>
        <taxon>Sphingobacteriaceae</taxon>
        <taxon>Parapedobacter</taxon>
    </lineage>
</organism>
<proteinExistence type="predicted"/>
<dbReference type="SUPFAM" id="SSF52218">
    <property type="entry name" value="Flavoproteins"/>
    <property type="match status" value="1"/>
</dbReference>